<dbReference type="PROSITE" id="PS51257">
    <property type="entry name" value="PROKAR_LIPOPROTEIN"/>
    <property type="match status" value="1"/>
</dbReference>
<protein>
    <recommendedName>
        <fullName evidence="5">Lipoprotein</fullName>
    </recommendedName>
</protein>
<gene>
    <name evidence="3" type="ORF">E4663_00305</name>
</gene>
<evidence type="ECO:0008006" key="5">
    <source>
        <dbReference type="Google" id="ProtNLM"/>
    </source>
</evidence>
<keyword evidence="2" id="KW-0732">Signal</keyword>
<evidence type="ECO:0000313" key="3">
    <source>
        <dbReference type="EMBL" id="TGB03484.1"/>
    </source>
</evidence>
<organism evidence="3 4">
    <name type="scientific">Halobacillus salinus</name>
    <dbReference type="NCBI Taxonomy" id="192814"/>
    <lineage>
        <taxon>Bacteria</taxon>
        <taxon>Bacillati</taxon>
        <taxon>Bacillota</taxon>
        <taxon>Bacilli</taxon>
        <taxon>Bacillales</taxon>
        <taxon>Bacillaceae</taxon>
        <taxon>Halobacillus</taxon>
    </lineage>
</organism>
<sequence length="129" mass="13809">MKIKWVIGLALFLLTLAACSSEDILIFQDKSENWSVEYEAKPNGENAESTNLRIAYIGEGDPPETIDYEYDTGSGSGGGTNASLDDGVMEGGEDSCSGCSTTSKGDEITVTVEWDGKKEELTLEPRNGS</sequence>
<feature type="chain" id="PRO_5038799448" description="Lipoprotein" evidence="2">
    <location>
        <begin position="21"/>
        <end position="129"/>
    </location>
</feature>
<dbReference type="AlphaFoldDB" id="A0A4Z0H0U3"/>
<comment type="caution">
    <text evidence="3">The sequence shown here is derived from an EMBL/GenBank/DDBJ whole genome shotgun (WGS) entry which is preliminary data.</text>
</comment>
<name>A0A4Z0H0U3_9BACI</name>
<dbReference type="Proteomes" id="UP000297982">
    <property type="component" value="Unassembled WGS sequence"/>
</dbReference>
<evidence type="ECO:0000256" key="1">
    <source>
        <dbReference type="SAM" id="MobiDB-lite"/>
    </source>
</evidence>
<feature type="signal peptide" evidence="2">
    <location>
        <begin position="1"/>
        <end position="20"/>
    </location>
</feature>
<proteinExistence type="predicted"/>
<keyword evidence="4" id="KW-1185">Reference proteome</keyword>
<dbReference type="RefSeq" id="WP_135326215.1">
    <property type="nucleotide sequence ID" value="NZ_SRJC01000001.1"/>
</dbReference>
<evidence type="ECO:0000313" key="4">
    <source>
        <dbReference type="Proteomes" id="UP000297982"/>
    </source>
</evidence>
<evidence type="ECO:0000256" key="2">
    <source>
        <dbReference type="SAM" id="SignalP"/>
    </source>
</evidence>
<dbReference type="EMBL" id="SRJC01000001">
    <property type="protein sequence ID" value="TGB03484.1"/>
    <property type="molecule type" value="Genomic_DNA"/>
</dbReference>
<accession>A0A4Z0H0U3</accession>
<feature type="region of interest" description="Disordered" evidence="1">
    <location>
        <begin position="71"/>
        <end position="103"/>
    </location>
</feature>
<reference evidence="3 4" key="1">
    <citation type="journal article" date="2003" name="Int. J. Syst. Evol. Microbiol.">
        <title>Halobacillus salinus sp. nov., isolated from a salt lake on the coast of the East Sea in Korea.</title>
        <authorList>
            <person name="Yoon J.H."/>
            <person name="Kang K.H."/>
            <person name="Park Y.H."/>
        </authorList>
    </citation>
    <scope>NUCLEOTIDE SEQUENCE [LARGE SCALE GENOMIC DNA]</scope>
    <source>
        <strain evidence="3 4">HSL-3</strain>
    </source>
</reference>